<dbReference type="InterPro" id="IPR009799">
    <property type="entry name" value="EthD_dom"/>
</dbReference>
<accession>A0A917KT76</accession>
<dbReference type="EMBL" id="BMQA01000014">
    <property type="protein sequence ID" value="GGJ28353.1"/>
    <property type="molecule type" value="Genomic_DNA"/>
</dbReference>
<dbReference type="SUPFAM" id="SSF54909">
    <property type="entry name" value="Dimeric alpha+beta barrel"/>
    <property type="match status" value="1"/>
</dbReference>
<keyword evidence="3" id="KW-1185">Reference proteome</keyword>
<gene>
    <name evidence="2" type="ORF">GCM10010121_044600</name>
</gene>
<dbReference type="AlphaFoldDB" id="A0A917KT76"/>
<dbReference type="RefSeq" id="WP_189312982.1">
    <property type="nucleotide sequence ID" value="NZ_BMQA01000014.1"/>
</dbReference>
<dbReference type="Gene3D" id="3.30.70.100">
    <property type="match status" value="1"/>
</dbReference>
<proteinExistence type="predicted"/>
<protein>
    <recommendedName>
        <fullName evidence="1">EthD domain-containing protein</fullName>
    </recommendedName>
</protein>
<reference evidence="2" key="1">
    <citation type="journal article" date="2014" name="Int. J. Syst. Evol. Microbiol.">
        <title>Complete genome sequence of Corynebacterium casei LMG S-19264T (=DSM 44701T), isolated from a smear-ripened cheese.</title>
        <authorList>
            <consortium name="US DOE Joint Genome Institute (JGI-PGF)"/>
            <person name="Walter F."/>
            <person name="Albersmeier A."/>
            <person name="Kalinowski J."/>
            <person name="Ruckert C."/>
        </authorList>
    </citation>
    <scope>NUCLEOTIDE SEQUENCE</scope>
    <source>
        <strain evidence="2">JCM 3086</strain>
    </source>
</reference>
<evidence type="ECO:0000259" key="1">
    <source>
        <dbReference type="Pfam" id="PF07110"/>
    </source>
</evidence>
<sequence>MLKRLSYIKKRDDISTEAFIEHYENQHVPLILSLAPTPLVYKRHYLMHGDEHNMREEGVDFDVVTEMAWSDQAEQLAWFAKIQAAADRVAADEARFLDRSSMRSLRVEQKVTAG</sequence>
<dbReference type="Proteomes" id="UP000657574">
    <property type="component" value="Unassembled WGS sequence"/>
</dbReference>
<dbReference type="InterPro" id="IPR011008">
    <property type="entry name" value="Dimeric_a/b-barrel"/>
</dbReference>
<dbReference type="Pfam" id="PF07110">
    <property type="entry name" value="EthD"/>
    <property type="match status" value="1"/>
</dbReference>
<feature type="domain" description="EthD" evidence="1">
    <location>
        <begin position="12"/>
        <end position="100"/>
    </location>
</feature>
<name>A0A917KT76_9ACTN</name>
<comment type="caution">
    <text evidence="2">The sequence shown here is derived from an EMBL/GenBank/DDBJ whole genome shotgun (WGS) entry which is preliminary data.</text>
</comment>
<evidence type="ECO:0000313" key="2">
    <source>
        <dbReference type="EMBL" id="GGJ28353.1"/>
    </source>
</evidence>
<dbReference type="GO" id="GO:0016491">
    <property type="term" value="F:oxidoreductase activity"/>
    <property type="evidence" value="ECO:0007669"/>
    <property type="project" value="InterPro"/>
</dbReference>
<reference evidence="2" key="2">
    <citation type="submission" date="2020-09" db="EMBL/GenBank/DDBJ databases">
        <authorList>
            <person name="Sun Q."/>
            <person name="Ohkuma M."/>
        </authorList>
    </citation>
    <scope>NUCLEOTIDE SEQUENCE</scope>
    <source>
        <strain evidence="2">JCM 3086</strain>
    </source>
</reference>
<organism evidence="2 3">
    <name type="scientific">Streptomyces brasiliensis</name>
    <dbReference type="NCBI Taxonomy" id="1954"/>
    <lineage>
        <taxon>Bacteria</taxon>
        <taxon>Bacillati</taxon>
        <taxon>Actinomycetota</taxon>
        <taxon>Actinomycetes</taxon>
        <taxon>Kitasatosporales</taxon>
        <taxon>Streptomycetaceae</taxon>
        <taxon>Streptomyces</taxon>
    </lineage>
</organism>
<evidence type="ECO:0000313" key="3">
    <source>
        <dbReference type="Proteomes" id="UP000657574"/>
    </source>
</evidence>